<evidence type="ECO:0000313" key="2">
    <source>
        <dbReference type="EnsemblPlants" id="HORVU.MOREX.r3.5HG0467780.1"/>
    </source>
</evidence>
<keyword evidence="3" id="KW-1185">Reference proteome</keyword>
<dbReference type="EnsemblPlants" id="HORVU.MOREX.r3.5HG0467780.1">
    <property type="protein sequence ID" value="HORVU.MOREX.r3.5HG0467780.1"/>
    <property type="gene ID" value="HORVU.MOREX.r3.5HG0467780"/>
</dbReference>
<feature type="compositionally biased region" description="Polar residues" evidence="1">
    <location>
        <begin position="104"/>
        <end position="119"/>
    </location>
</feature>
<protein>
    <submittedName>
        <fullName evidence="2">Uncharacterized protein</fullName>
    </submittedName>
</protein>
<dbReference type="Gramene" id="HORVU.MOREX.r2.5HG0387240.1">
    <property type="protein sequence ID" value="HORVU.MOREX.r2.5HG0387240.1"/>
    <property type="gene ID" value="HORVU.MOREX.r2.5HG0387240"/>
</dbReference>
<reference evidence="2" key="2">
    <citation type="submission" date="2020-10" db="EMBL/GenBank/DDBJ databases">
        <authorList>
            <person name="Scholz U."/>
            <person name="Mascher M."/>
            <person name="Fiebig A."/>
        </authorList>
    </citation>
    <scope>NUCLEOTIDE SEQUENCE [LARGE SCALE GENOMIC DNA]</scope>
    <source>
        <strain evidence="2">cv. Morex</strain>
    </source>
</reference>
<name>A0A8I6Y016_HORVV</name>
<accession>A0A8I6Y016</accession>
<dbReference type="Gramene" id="HORVU.MOREX.r3.5HG0467780.1">
    <property type="protein sequence ID" value="HORVU.MOREX.r3.5HG0467780.1"/>
    <property type="gene ID" value="HORVU.MOREX.r3.5HG0467780"/>
</dbReference>
<reference evidence="3" key="1">
    <citation type="journal article" date="2012" name="Nature">
        <title>A physical, genetic and functional sequence assembly of the barley genome.</title>
        <authorList>
            <consortium name="The International Barley Genome Sequencing Consortium"/>
            <person name="Mayer K.F."/>
            <person name="Waugh R."/>
            <person name="Brown J.W."/>
            <person name="Schulman A."/>
            <person name="Langridge P."/>
            <person name="Platzer M."/>
            <person name="Fincher G.B."/>
            <person name="Muehlbauer G.J."/>
            <person name="Sato K."/>
            <person name="Close T.J."/>
            <person name="Wise R.P."/>
            <person name="Stein N."/>
        </authorList>
    </citation>
    <scope>NUCLEOTIDE SEQUENCE [LARGE SCALE GENOMIC DNA]</scope>
    <source>
        <strain evidence="3">cv. Morex</strain>
    </source>
</reference>
<organism evidence="2 3">
    <name type="scientific">Hordeum vulgare subsp. vulgare</name>
    <name type="common">Domesticated barley</name>
    <dbReference type="NCBI Taxonomy" id="112509"/>
    <lineage>
        <taxon>Eukaryota</taxon>
        <taxon>Viridiplantae</taxon>
        <taxon>Streptophyta</taxon>
        <taxon>Embryophyta</taxon>
        <taxon>Tracheophyta</taxon>
        <taxon>Spermatophyta</taxon>
        <taxon>Magnoliopsida</taxon>
        <taxon>Liliopsida</taxon>
        <taxon>Poales</taxon>
        <taxon>Poaceae</taxon>
        <taxon>BOP clade</taxon>
        <taxon>Pooideae</taxon>
        <taxon>Triticodae</taxon>
        <taxon>Triticeae</taxon>
        <taxon>Hordeinae</taxon>
        <taxon>Hordeum</taxon>
    </lineage>
</organism>
<sequence length="146" mass="15500">MDDVDTTGGWLSIILLVEVGNWPPTKPALILLVASPAILHKHPCTQTLKPPSTSILPFEQQSTLHPSFVCEIRYISGMSTTDNSSPKDAPAPASSAPAAGSEPTVTKTVQTVEVRQSAGQEEGQGVIKPIEVVHEIPAKEPATKQE</sequence>
<reference evidence="2" key="3">
    <citation type="submission" date="2022-01" db="UniProtKB">
        <authorList>
            <consortium name="EnsemblPlants"/>
        </authorList>
    </citation>
    <scope>IDENTIFICATION</scope>
    <source>
        <strain evidence="2">subsp. vulgare</strain>
    </source>
</reference>
<feature type="compositionally biased region" description="Low complexity" evidence="1">
    <location>
        <begin position="84"/>
        <end position="103"/>
    </location>
</feature>
<evidence type="ECO:0000313" key="3">
    <source>
        <dbReference type="Proteomes" id="UP000011116"/>
    </source>
</evidence>
<dbReference type="Proteomes" id="UP000011116">
    <property type="component" value="Chromosome 5H"/>
</dbReference>
<feature type="region of interest" description="Disordered" evidence="1">
    <location>
        <begin position="79"/>
        <end position="130"/>
    </location>
</feature>
<evidence type="ECO:0000256" key="1">
    <source>
        <dbReference type="SAM" id="MobiDB-lite"/>
    </source>
</evidence>
<proteinExistence type="predicted"/>
<dbReference type="AlphaFoldDB" id="A0A8I6Y016"/>